<sequence length="128" mass="14425">MGGSVVVAFDATKDHRNNADYFDHIIRGMMSRVGMLNRGDSILVFGVLHKVSHPFGYQMQIEDANIHAMEEDVSKKLDMYVKMLQRSAEDCKHKGVDIEVKITCGTPLRKVIQQEATTCSATWLVPDR</sequence>
<dbReference type="EMBL" id="JARYMX010000002">
    <property type="protein sequence ID" value="KAJ9560266.1"/>
    <property type="molecule type" value="Genomic_DNA"/>
</dbReference>
<dbReference type="AlphaFoldDB" id="A0AA38TTW0"/>
<protein>
    <submittedName>
        <fullName evidence="1">Uncharacterized protein</fullName>
    </submittedName>
</protein>
<organism evidence="1 2">
    <name type="scientific">Centaurea solstitialis</name>
    <name type="common">yellow star-thistle</name>
    <dbReference type="NCBI Taxonomy" id="347529"/>
    <lineage>
        <taxon>Eukaryota</taxon>
        <taxon>Viridiplantae</taxon>
        <taxon>Streptophyta</taxon>
        <taxon>Embryophyta</taxon>
        <taxon>Tracheophyta</taxon>
        <taxon>Spermatophyta</taxon>
        <taxon>Magnoliopsida</taxon>
        <taxon>eudicotyledons</taxon>
        <taxon>Gunneridae</taxon>
        <taxon>Pentapetalae</taxon>
        <taxon>asterids</taxon>
        <taxon>campanulids</taxon>
        <taxon>Asterales</taxon>
        <taxon>Asteraceae</taxon>
        <taxon>Carduoideae</taxon>
        <taxon>Cardueae</taxon>
        <taxon>Centaureinae</taxon>
        <taxon>Centaurea</taxon>
    </lineage>
</organism>
<gene>
    <name evidence="1" type="ORF">OSB04_005426</name>
</gene>
<name>A0AA38TTW0_9ASTR</name>
<evidence type="ECO:0000313" key="2">
    <source>
        <dbReference type="Proteomes" id="UP001172457"/>
    </source>
</evidence>
<dbReference type="Proteomes" id="UP001172457">
    <property type="component" value="Chromosome 2"/>
</dbReference>
<keyword evidence="2" id="KW-1185">Reference proteome</keyword>
<evidence type="ECO:0000313" key="1">
    <source>
        <dbReference type="EMBL" id="KAJ9560266.1"/>
    </source>
</evidence>
<accession>A0AA38TTW0</accession>
<reference evidence="1" key="1">
    <citation type="submission" date="2023-03" db="EMBL/GenBank/DDBJ databases">
        <title>Chromosome-scale reference genome and RAD-based genetic map of yellow starthistle (Centaurea solstitialis) reveal putative structural variation and QTLs associated with invader traits.</title>
        <authorList>
            <person name="Reatini B."/>
            <person name="Cang F.A."/>
            <person name="Jiang Q."/>
            <person name="Mckibben M.T.W."/>
            <person name="Barker M.S."/>
            <person name="Rieseberg L.H."/>
            <person name="Dlugosch K.M."/>
        </authorList>
    </citation>
    <scope>NUCLEOTIDE SEQUENCE</scope>
    <source>
        <strain evidence="1">CAN-66</strain>
        <tissue evidence="1">Leaf</tissue>
    </source>
</reference>
<comment type="caution">
    <text evidence="1">The sequence shown here is derived from an EMBL/GenBank/DDBJ whole genome shotgun (WGS) entry which is preliminary data.</text>
</comment>
<proteinExistence type="predicted"/>